<dbReference type="AlphaFoldDB" id="A0A0M3JM81"/>
<dbReference type="WBParaSite" id="ASIM_0000876301-mRNA-1">
    <property type="protein sequence ID" value="ASIM_0000876301-mRNA-1"/>
    <property type="gene ID" value="ASIM_0000876301"/>
</dbReference>
<accession>A0A0M3JM81</accession>
<organism evidence="1">
    <name type="scientific">Anisakis simplex</name>
    <name type="common">Herring worm</name>
    <dbReference type="NCBI Taxonomy" id="6269"/>
    <lineage>
        <taxon>Eukaryota</taxon>
        <taxon>Metazoa</taxon>
        <taxon>Ecdysozoa</taxon>
        <taxon>Nematoda</taxon>
        <taxon>Chromadorea</taxon>
        <taxon>Rhabditida</taxon>
        <taxon>Spirurina</taxon>
        <taxon>Ascaridomorpha</taxon>
        <taxon>Ascaridoidea</taxon>
        <taxon>Anisakidae</taxon>
        <taxon>Anisakis</taxon>
        <taxon>Anisakis simplex complex</taxon>
    </lineage>
</organism>
<protein>
    <submittedName>
        <fullName evidence="1">RNA-dependent RNA polymerase</fullName>
    </submittedName>
</protein>
<evidence type="ECO:0000313" key="1">
    <source>
        <dbReference type="WBParaSite" id="ASIM_0000876301-mRNA-1"/>
    </source>
</evidence>
<proteinExistence type="predicted"/>
<name>A0A0M3JM81_ANISI</name>
<reference evidence="1" key="1">
    <citation type="submission" date="2017-02" db="UniProtKB">
        <authorList>
            <consortium name="WormBaseParasite"/>
        </authorList>
    </citation>
    <scope>IDENTIFICATION</scope>
</reference>
<sequence>LLCDSEEYLASSILSATKIGMSSLNFERFF</sequence>